<name>A0A437QCC7_9GAMM</name>
<protein>
    <submittedName>
        <fullName evidence="1">DUF3549 family protein</fullName>
    </submittedName>
</protein>
<proteinExistence type="predicted"/>
<keyword evidence="2" id="KW-1185">Reference proteome</keyword>
<dbReference type="RefSeq" id="WP_127692340.1">
    <property type="nucleotide sequence ID" value="NZ_SACQ01000001.1"/>
</dbReference>
<dbReference type="Pfam" id="PF12069">
    <property type="entry name" value="DUF3549"/>
    <property type="match status" value="1"/>
</dbReference>
<sequence>MTQLSSISKLLQQSGAQFRIFDMGRRISKLTTDQFDKFEQGLIPYPTPYLHHAWLALMLWNPKHKQQNVVWFLKFPLDEQGFLVQAVRDDFLGRLMQNIQQMLDNNAISEANDALKDNPFSFTPDQEKMAMFHAIAAHITQQPASQFLAGAKAYFSGDLGWDQWSGVGYQGIADLVADLESQQQYLLNAIPNIPSEPLVALATCLEHSKPDHKIAEALLARLKKAIAEPEQASLVAALLRGLSNTHSDTLRSQALQLTLNSQYQGSAEVMAAIATRCNESLQHPELLHLFLERLAVSEAGQAGFSRILADLMFIPVMRILVLQQFRNENRSEALSKAVGAMFGKKFS</sequence>
<dbReference type="InterPro" id="IPR021936">
    <property type="entry name" value="DUF3549"/>
</dbReference>
<comment type="caution">
    <text evidence="1">The sequence shown here is derived from an EMBL/GenBank/DDBJ whole genome shotgun (WGS) entry which is preliminary data.</text>
</comment>
<dbReference type="AlphaFoldDB" id="A0A437QCC7"/>
<accession>A0A437QCC7</accession>
<gene>
    <name evidence="1" type="ORF">EOE65_00515</name>
</gene>
<evidence type="ECO:0000313" key="1">
    <source>
        <dbReference type="EMBL" id="RVU32171.1"/>
    </source>
</evidence>
<evidence type="ECO:0000313" key="2">
    <source>
        <dbReference type="Proteomes" id="UP000282818"/>
    </source>
</evidence>
<reference evidence="1 2" key="1">
    <citation type="submission" date="2019-01" db="EMBL/GenBank/DDBJ databases">
        <authorList>
            <person name="Chen W.-M."/>
        </authorList>
    </citation>
    <scope>NUCLEOTIDE SEQUENCE [LARGE SCALE GENOMIC DNA]</scope>
    <source>
        <strain evidence="1 2">HPM-16</strain>
    </source>
</reference>
<dbReference type="Proteomes" id="UP000282818">
    <property type="component" value="Unassembled WGS sequence"/>
</dbReference>
<dbReference type="EMBL" id="SACQ01000001">
    <property type="protein sequence ID" value="RVU32171.1"/>
    <property type="molecule type" value="Genomic_DNA"/>
</dbReference>
<organism evidence="1 2">
    <name type="scientific">Neptunomonas marina</name>
    <dbReference type="NCBI Taxonomy" id="1815562"/>
    <lineage>
        <taxon>Bacteria</taxon>
        <taxon>Pseudomonadati</taxon>
        <taxon>Pseudomonadota</taxon>
        <taxon>Gammaproteobacteria</taxon>
        <taxon>Oceanospirillales</taxon>
        <taxon>Oceanospirillaceae</taxon>
        <taxon>Neptunomonas</taxon>
    </lineage>
</organism>